<dbReference type="Gene3D" id="2.40.50.100">
    <property type="match status" value="1"/>
</dbReference>
<dbReference type="RefSeq" id="WP_157706149.1">
    <property type="nucleotide sequence ID" value="NZ_CP034348.1"/>
</dbReference>
<accession>A0A6I6ILR4</accession>
<keyword evidence="5" id="KW-0547">Nucleotide-binding</keyword>
<evidence type="ECO:0000256" key="1">
    <source>
        <dbReference type="ARBA" id="ARBA00022448"/>
    </source>
</evidence>
<evidence type="ECO:0000313" key="12">
    <source>
        <dbReference type="EMBL" id="QGX97515.1"/>
    </source>
</evidence>
<dbReference type="GO" id="GO:0140359">
    <property type="term" value="F:ABC-type transporter activity"/>
    <property type="evidence" value="ECO:0007669"/>
    <property type="project" value="InterPro"/>
</dbReference>
<reference evidence="13" key="1">
    <citation type="submission" date="2018-12" db="EMBL/GenBank/DDBJ databases">
        <title>Complete genome sequence of Roseovarius sp. MME-070.</title>
        <authorList>
            <person name="Nam Y.-D."/>
            <person name="Kang J."/>
            <person name="Chung W.-H."/>
            <person name="Park Y.S."/>
        </authorList>
    </citation>
    <scope>NUCLEOTIDE SEQUENCE [LARGE SCALE GENOMIC DNA]</scope>
    <source>
        <strain evidence="13">MME-070</strain>
    </source>
</reference>
<dbReference type="SUPFAM" id="SSF52540">
    <property type="entry name" value="P-loop containing nucleoside triphosphate hydrolases"/>
    <property type="match status" value="1"/>
</dbReference>
<dbReference type="EMBL" id="CP034348">
    <property type="protein sequence ID" value="QGX97515.1"/>
    <property type="molecule type" value="Genomic_DNA"/>
</dbReference>
<keyword evidence="6 12" id="KW-0067">ATP-binding</keyword>
<dbReference type="SUPFAM" id="SSF50331">
    <property type="entry name" value="MOP-like"/>
    <property type="match status" value="1"/>
</dbReference>
<dbReference type="InterPro" id="IPR003593">
    <property type="entry name" value="AAA+_ATPase"/>
</dbReference>
<dbReference type="Proteomes" id="UP000428330">
    <property type="component" value="Chromosome"/>
</dbReference>
<evidence type="ECO:0000256" key="4">
    <source>
        <dbReference type="ARBA" id="ARBA00022519"/>
    </source>
</evidence>
<dbReference type="AlphaFoldDB" id="A0A6I6ILR4"/>
<keyword evidence="4" id="KW-0997">Cell inner membrane</keyword>
<protein>
    <submittedName>
        <fullName evidence="12">Molybdenum ABC transporter ATP-binding protein</fullName>
    </submittedName>
</protein>
<keyword evidence="8" id="KW-0472">Membrane</keyword>
<dbReference type="GO" id="GO:0016887">
    <property type="term" value="F:ATP hydrolysis activity"/>
    <property type="evidence" value="ECO:0007669"/>
    <property type="project" value="InterPro"/>
</dbReference>
<dbReference type="PROSITE" id="PS00211">
    <property type="entry name" value="ABC_TRANSPORTER_1"/>
    <property type="match status" value="1"/>
</dbReference>
<dbReference type="InterPro" id="IPR004606">
    <property type="entry name" value="Mop_domain"/>
</dbReference>
<organism evidence="12 13">
    <name type="scientific">Roseovarius faecimaris</name>
    <dbReference type="NCBI Taxonomy" id="2494550"/>
    <lineage>
        <taxon>Bacteria</taxon>
        <taxon>Pseudomonadati</taxon>
        <taxon>Pseudomonadota</taxon>
        <taxon>Alphaproteobacteria</taxon>
        <taxon>Rhodobacterales</taxon>
        <taxon>Roseobacteraceae</taxon>
        <taxon>Roseovarius</taxon>
    </lineage>
</organism>
<gene>
    <name evidence="12" type="primary">modC</name>
    <name evidence="12" type="ORF">EI983_04165</name>
</gene>
<dbReference type="InterPro" id="IPR003439">
    <property type="entry name" value="ABC_transporter-like_ATP-bd"/>
</dbReference>
<evidence type="ECO:0000256" key="7">
    <source>
        <dbReference type="ARBA" id="ARBA00022967"/>
    </source>
</evidence>
<proteinExistence type="predicted"/>
<keyword evidence="1" id="KW-0813">Transport</keyword>
<evidence type="ECO:0000256" key="8">
    <source>
        <dbReference type="ARBA" id="ARBA00023136"/>
    </source>
</evidence>
<dbReference type="GO" id="GO:0015098">
    <property type="term" value="F:molybdate ion transmembrane transporter activity"/>
    <property type="evidence" value="ECO:0007669"/>
    <property type="project" value="InterPro"/>
</dbReference>
<evidence type="ECO:0000256" key="6">
    <source>
        <dbReference type="ARBA" id="ARBA00022840"/>
    </source>
</evidence>
<feature type="domain" description="ABC transporter" evidence="10">
    <location>
        <begin position="2"/>
        <end position="232"/>
    </location>
</feature>
<dbReference type="OrthoDB" id="9802264at2"/>
<keyword evidence="7" id="KW-1278">Translocase</keyword>
<dbReference type="InterPro" id="IPR008995">
    <property type="entry name" value="Mo/tungstate-bd_C_term_dom"/>
</dbReference>
<dbReference type="PROSITE" id="PS51866">
    <property type="entry name" value="MOP"/>
    <property type="match status" value="1"/>
</dbReference>
<dbReference type="InterPro" id="IPR050334">
    <property type="entry name" value="Molybdenum_import_ModC"/>
</dbReference>
<keyword evidence="13" id="KW-1185">Reference proteome</keyword>
<dbReference type="InterPro" id="IPR017871">
    <property type="entry name" value="ABC_transporter-like_CS"/>
</dbReference>
<dbReference type="SMART" id="SM00382">
    <property type="entry name" value="AAA"/>
    <property type="match status" value="1"/>
</dbReference>
<keyword evidence="2" id="KW-1003">Cell membrane</keyword>
<dbReference type="NCBIfam" id="TIGR02142">
    <property type="entry name" value="modC_ABC"/>
    <property type="match status" value="1"/>
</dbReference>
<evidence type="ECO:0000259" key="10">
    <source>
        <dbReference type="PROSITE" id="PS50893"/>
    </source>
</evidence>
<sequence>MSVEADLRHAFRGFELDVTLRAGPGVTAIFGPSGSGKTTIINMISGLLHPDQGRVVIDGASVLDTAARRNIPPHKRRIGYVFQDGRLFPHLSVAGNIRFGARFAHSDPIASETEIVDLLGLAPLMERLPGALSGGERQRVALARALLSAPRLLLMDEPLAALDEPRKDEILPYLEALRDRTGLPILYVSHSVAEVARLADHLILLQNGKIALSGSTQDILSTPAALPFLGVREAGSILRARVLGHDPDGLSRLQLSSGELVLPRVDAKVGESLVIRILAQDVLIALQHPEGLSSRNILPVTVEGLHRGGGPGVAVSLRLGEDVLLARVTARAADDLALRPGLDCFAVLKATTVPRRNIGHDHIGDAPFHA</sequence>
<evidence type="ECO:0000259" key="11">
    <source>
        <dbReference type="PROSITE" id="PS51866"/>
    </source>
</evidence>
<evidence type="ECO:0000313" key="13">
    <source>
        <dbReference type="Proteomes" id="UP000428330"/>
    </source>
</evidence>
<dbReference type="Gene3D" id="3.40.50.300">
    <property type="entry name" value="P-loop containing nucleotide triphosphate hydrolases"/>
    <property type="match status" value="1"/>
</dbReference>
<dbReference type="InterPro" id="IPR027417">
    <property type="entry name" value="P-loop_NTPase"/>
</dbReference>
<keyword evidence="3 9" id="KW-0500">Molybdenum</keyword>
<evidence type="ECO:0000256" key="3">
    <source>
        <dbReference type="ARBA" id="ARBA00022505"/>
    </source>
</evidence>
<name>A0A6I6ILR4_9RHOB</name>
<dbReference type="Pfam" id="PF00005">
    <property type="entry name" value="ABC_tran"/>
    <property type="match status" value="1"/>
</dbReference>
<dbReference type="KEGG" id="rom:EI983_04165"/>
<dbReference type="InterPro" id="IPR011868">
    <property type="entry name" value="ModC_ABC_ATP-bd"/>
</dbReference>
<dbReference type="InterPro" id="IPR005116">
    <property type="entry name" value="Transp-assoc_OB_typ1"/>
</dbReference>
<evidence type="ECO:0000256" key="9">
    <source>
        <dbReference type="PROSITE-ProRule" id="PRU01213"/>
    </source>
</evidence>
<feature type="domain" description="Mop" evidence="11">
    <location>
        <begin position="291"/>
        <end position="357"/>
    </location>
</feature>
<dbReference type="Pfam" id="PF03459">
    <property type="entry name" value="TOBE"/>
    <property type="match status" value="1"/>
</dbReference>
<dbReference type="GO" id="GO:0016020">
    <property type="term" value="C:membrane"/>
    <property type="evidence" value="ECO:0007669"/>
    <property type="project" value="InterPro"/>
</dbReference>
<dbReference type="PROSITE" id="PS50893">
    <property type="entry name" value="ABC_TRANSPORTER_2"/>
    <property type="match status" value="1"/>
</dbReference>
<dbReference type="PANTHER" id="PTHR43514:SF4">
    <property type="entry name" value="ABC TRANSPORTER I FAMILY MEMBER 10"/>
    <property type="match status" value="1"/>
</dbReference>
<dbReference type="GO" id="GO:0005524">
    <property type="term" value="F:ATP binding"/>
    <property type="evidence" value="ECO:0007669"/>
    <property type="project" value="UniProtKB-KW"/>
</dbReference>
<dbReference type="PANTHER" id="PTHR43514">
    <property type="entry name" value="ABC TRANSPORTER I FAMILY MEMBER 10"/>
    <property type="match status" value="1"/>
</dbReference>
<evidence type="ECO:0000256" key="5">
    <source>
        <dbReference type="ARBA" id="ARBA00022741"/>
    </source>
</evidence>
<evidence type="ECO:0000256" key="2">
    <source>
        <dbReference type="ARBA" id="ARBA00022475"/>
    </source>
</evidence>